<dbReference type="EMBL" id="CP095855">
    <property type="protein sequence ID" value="UPK70707.1"/>
    <property type="molecule type" value="Genomic_DNA"/>
</dbReference>
<sequence length="75" mass="8614">MRVFQYLGYPFIWLIRIYQWGISPLLGAKCRYTPTCSQYGVEALQKYGLIKGGYLTIKRILSCHPWGGHGHDPVP</sequence>
<evidence type="ECO:0000256" key="1">
    <source>
        <dbReference type="HAMAP-Rule" id="MF_00386"/>
    </source>
</evidence>
<organism evidence="2 3">
    <name type="scientific">Chitinophaga filiformis</name>
    <name type="common">Myxococcus filiformis</name>
    <name type="synonym">Flexibacter filiformis</name>
    <dbReference type="NCBI Taxonomy" id="104663"/>
    <lineage>
        <taxon>Bacteria</taxon>
        <taxon>Pseudomonadati</taxon>
        <taxon>Bacteroidota</taxon>
        <taxon>Chitinophagia</taxon>
        <taxon>Chitinophagales</taxon>
        <taxon>Chitinophagaceae</taxon>
        <taxon>Chitinophaga</taxon>
    </lineage>
</organism>
<gene>
    <name evidence="2" type="primary">yidD</name>
    <name evidence="2" type="ORF">MYF79_05275</name>
</gene>
<dbReference type="InterPro" id="IPR002696">
    <property type="entry name" value="Membr_insert_effic_factor_YidD"/>
</dbReference>
<dbReference type="SMART" id="SM01234">
    <property type="entry name" value="Haemolytic"/>
    <property type="match status" value="1"/>
</dbReference>
<evidence type="ECO:0000313" key="3">
    <source>
        <dbReference type="Proteomes" id="UP000830198"/>
    </source>
</evidence>
<dbReference type="Pfam" id="PF01809">
    <property type="entry name" value="YidD"/>
    <property type="match status" value="1"/>
</dbReference>
<keyword evidence="3" id="KW-1185">Reference proteome</keyword>
<name>A0ABY4I4D5_CHIFI</name>
<dbReference type="HAMAP" id="MF_00386">
    <property type="entry name" value="UPF0161_YidD"/>
    <property type="match status" value="1"/>
</dbReference>
<evidence type="ECO:0000313" key="2">
    <source>
        <dbReference type="EMBL" id="UPK70707.1"/>
    </source>
</evidence>
<comment type="function">
    <text evidence="1">Could be involved in insertion of integral membrane proteins into the membrane.</text>
</comment>
<dbReference type="RefSeq" id="WP_199654667.1">
    <property type="nucleotide sequence ID" value="NZ_CP095855.1"/>
</dbReference>
<keyword evidence="1" id="KW-1003">Cell membrane</keyword>
<proteinExistence type="inferred from homology"/>
<reference evidence="2 3" key="1">
    <citation type="submission" date="2022-04" db="EMBL/GenBank/DDBJ databases">
        <title>The arsenic-methylating capacity of Chitinophaga filiformis YT5 during chitin decomposition.</title>
        <authorList>
            <person name="Chen G."/>
            <person name="Liang Y."/>
        </authorList>
    </citation>
    <scope>NUCLEOTIDE SEQUENCE [LARGE SCALE GENOMIC DNA]</scope>
    <source>
        <strain evidence="2 3">YT5</strain>
    </source>
</reference>
<dbReference type="NCBIfam" id="TIGR00278">
    <property type="entry name" value="membrane protein insertion efficiency factor YidD"/>
    <property type="match status" value="1"/>
</dbReference>
<accession>A0ABY4I4D5</accession>
<dbReference type="Proteomes" id="UP000830198">
    <property type="component" value="Chromosome"/>
</dbReference>
<dbReference type="PANTHER" id="PTHR33383">
    <property type="entry name" value="MEMBRANE PROTEIN INSERTION EFFICIENCY FACTOR-RELATED"/>
    <property type="match status" value="1"/>
</dbReference>
<protein>
    <recommendedName>
        <fullName evidence="1">Putative membrane protein insertion efficiency factor</fullName>
    </recommendedName>
</protein>
<dbReference type="PANTHER" id="PTHR33383:SF1">
    <property type="entry name" value="MEMBRANE PROTEIN INSERTION EFFICIENCY FACTOR-RELATED"/>
    <property type="match status" value="1"/>
</dbReference>
<keyword evidence="1" id="KW-0472">Membrane</keyword>
<comment type="similarity">
    <text evidence="1">Belongs to the UPF0161 family.</text>
</comment>
<comment type="subcellular location">
    <subcellularLocation>
        <location evidence="1">Cell membrane</location>
        <topology evidence="1">Peripheral membrane protein</topology>
        <orientation evidence="1">Cytoplasmic side</orientation>
    </subcellularLocation>
</comment>